<feature type="domain" description="Phosphoribosyltransferase" evidence="3">
    <location>
        <begin position="2"/>
        <end position="189"/>
    </location>
</feature>
<name>A0A1M2VI06_TRAPU</name>
<protein>
    <submittedName>
        <fullName evidence="4">Uridine-cytidine kinase-like 1</fullName>
    </submittedName>
</protein>
<dbReference type="AlphaFoldDB" id="A0A1M2VI06"/>
<dbReference type="InterPro" id="IPR015424">
    <property type="entry name" value="PyrdxlP-dep_Trfase"/>
</dbReference>
<comment type="caution">
    <text evidence="4">The sequence shown here is derived from an EMBL/GenBank/DDBJ whole genome shotgun (WGS) entry which is preliminary data.</text>
</comment>
<evidence type="ECO:0000313" key="5">
    <source>
        <dbReference type="Proteomes" id="UP000184267"/>
    </source>
</evidence>
<dbReference type="CDD" id="cd06223">
    <property type="entry name" value="PRTases_typeI"/>
    <property type="match status" value="1"/>
</dbReference>
<evidence type="ECO:0000259" key="3">
    <source>
        <dbReference type="Pfam" id="PF14681"/>
    </source>
</evidence>
<keyword evidence="5" id="KW-1185">Reference proteome</keyword>
<dbReference type="PANTHER" id="PTHR43092">
    <property type="entry name" value="L-CYSTEINE DESULFHYDRASE"/>
    <property type="match status" value="1"/>
</dbReference>
<gene>
    <name evidence="4" type="ORF">TRAPUB_1942</name>
</gene>
<dbReference type="SUPFAM" id="SSF53383">
    <property type="entry name" value="PLP-dependent transferases"/>
    <property type="match status" value="1"/>
</dbReference>
<feature type="domain" description="Aminotransferase class V" evidence="2">
    <location>
        <begin position="274"/>
        <end position="340"/>
    </location>
</feature>
<dbReference type="Proteomes" id="UP000184267">
    <property type="component" value="Unassembled WGS sequence"/>
</dbReference>
<keyword evidence="1" id="KW-0663">Pyridoxal phosphate</keyword>
<dbReference type="SUPFAM" id="SSF53271">
    <property type="entry name" value="PRTase-like"/>
    <property type="match status" value="1"/>
</dbReference>
<organism evidence="4 5">
    <name type="scientific">Trametes pubescens</name>
    <name type="common">White-rot fungus</name>
    <dbReference type="NCBI Taxonomy" id="154538"/>
    <lineage>
        <taxon>Eukaryota</taxon>
        <taxon>Fungi</taxon>
        <taxon>Dikarya</taxon>
        <taxon>Basidiomycota</taxon>
        <taxon>Agaricomycotina</taxon>
        <taxon>Agaricomycetes</taxon>
        <taxon>Polyporales</taxon>
        <taxon>Polyporaceae</taxon>
        <taxon>Trametes</taxon>
    </lineage>
</organism>
<dbReference type="Gene3D" id="3.40.640.10">
    <property type="entry name" value="Type I PLP-dependent aspartate aminotransferase-like (Major domain)"/>
    <property type="match status" value="1"/>
</dbReference>
<feature type="domain" description="Aminotransferase class V" evidence="2">
    <location>
        <begin position="398"/>
        <end position="568"/>
    </location>
</feature>
<dbReference type="PANTHER" id="PTHR43092:SF2">
    <property type="entry name" value="HERCYNYLCYSTEINE SULFOXIDE LYASE"/>
    <property type="match status" value="1"/>
</dbReference>
<keyword evidence="4" id="KW-0418">Kinase</keyword>
<evidence type="ECO:0000259" key="2">
    <source>
        <dbReference type="Pfam" id="PF00266"/>
    </source>
</evidence>
<evidence type="ECO:0000256" key="1">
    <source>
        <dbReference type="ARBA" id="ARBA00022898"/>
    </source>
</evidence>
<dbReference type="InterPro" id="IPR029057">
    <property type="entry name" value="PRTase-like"/>
</dbReference>
<dbReference type="EMBL" id="MNAD01001209">
    <property type="protein sequence ID" value="OJT07212.1"/>
    <property type="molecule type" value="Genomic_DNA"/>
</dbReference>
<sequence>MQGIFTILRDKSTSREDFIFFTDRLSTYLSEKAMEFLPFKNKHIITPIESTYAGKTLSVDHVCGISILRSGGPLEQGLRRVIQDIRIGSLLIQSEVHTGEPLLLHAMLPVCIRIRDLACNSFVFLLDAQIGTGAAAFMAIRVLLDHGVPQENIIFVTFIVAACGGVRVLQRAFPGVRIVCGAIDPVLRESWALWDITAPEAHAKEDETAEEEAVSTTQTKADAEAEGRKVWVVEPGMGHIGSYGTPPLPVIYAGVNRSYQIERNPDVFHRINFKPLLVKSRETVAKLIGAELDEVVLVPNATHALNTVLRNFEWREGDVIIGSTTTYGAVANTIHYLADRSEKPRPTYSDITYTFPLTHAEILERFSAKLREVKQQHGAAFTDVPPLSPGHNEAARGKGNKIVAVIDAIVANPGALLPWKEMVRIAREEGVWTVIDAAHSIGQEYGINLSESKPDFWLSNCHKWLWAKRGCAVLYTPKRNQYIIKSSIPTSHEYISPGSAKAKEKGTAFAEQHEWTGTTDLVPYLSVIDSVAFREWLGGEKAIDAYCHQLALDGGKRLAEVMGTRVLDESGELTVHMPNVQLPLPVEKTRGEIYSPAQLGEIQRTLQSKLLLEHKTYGAHYFHAGGWWTRASAQVFNEVSDFEYLGKAFNAICKEIKETILAKKAD</sequence>
<dbReference type="InterPro" id="IPR000836">
    <property type="entry name" value="PRTase_dom"/>
</dbReference>
<dbReference type="Gene3D" id="3.40.50.2020">
    <property type="match status" value="1"/>
</dbReference>
<evidence type="ECO:0000313" key="4">
    <source>
        <dbReference type="EMBL" id="OJT07212.1"/>
    </source>
</evidence>
<keyword evidence="4" id="KW-0808">Transferase</keyword>
<dbReference type="InterPro" id="IPR000192">
    <property type="entry name" value="Aminotrans_V_dom"/>
</dbReference>
<dbReference type="OrthoDB" id="5978656at2759"/>
<reference evidence="4 5" key="1">
    <citation type="submission" date="2016-10" db="EMBL/GenBank/DDBJ databases">
        <title>Genome sequence of the basidiomycete white-rot fungus Trametes pubescens.</title>
        <authorList>
            <person name="Makela M.R."/>
            <person name="Granchi Z."/>
            <person name="Peng M."/>
            <person name="De Vries R.P."/>
            <person name="Grigoriev I."/>
            <person name="Riley R."/>
            <person name="Hilden K."/>
        </authorList>
    </citation>
    <scope>NUCLEOTIDE SEQUENCE [LARGE SCALE GENOMIC DNA]</scope>
    <source>
        <strain evidence="4 5">FBCC735</strain>
    </source>
</reference>
<dbReference type="Pfam" id="PF00266">
    <property type="entry name" value="Aminotran_5"/>
    <property type="match status" value="2"/>
</dbReference>
<dbReference type="OMA" id="RDCAMAN"/>
<dbReference type="GO" id="GO:0016301">
    <property type="term" value="F:kinase activity"/>
    <property type="evidence" value="ECO:0007669"/>
    <property type="project" value="UniProtKB-KW"/>
</dbReference>
<accession>A0A1M2VI06</accession>
<proteinExistence type="predicted"/>
<dbReference type="STRING" id="154538.A0A1M2VI06"/>
<dbReference type="Pfam" id="PF14681">
    <property type="entry name" value="UPRTase"/>
    <property type="match status" value="1"/>
</dbReference>
<dbReference type="InterPro" id="IPR015421">
    <property type="entry name" value="PyrdxlP-dep_Trfase_major"/>
</dbReference>